<accession>A0ABQ4Y947</accession>
<evidence type="ECO:0000313" key="2">
    <source>
        <dbReference type="EMBL" id="GJS73510.1"/>
    </source>
</evidence>
<dbReference type="CDD" id="cd16100">
    <property type="entry name" value="ARID"/>
    <property type="match status" value="1"/>
</dbReference>
<evidence type="ECO:0000259" key="1">
    <source>
        <dbReference type="PROSITE" id="PS51011"/>
    </source>
</evidence>
<comment type="caution">
    <text evidence="2">The sequence shown here is derived from an EMBL/GenBank/DDBJ whole genome shotgun (WGS) entry which is preliminary data.</text>
</comment>
<dbReference type="PROSITE" id="PS51011">
    <property type="entry name" value="ARID"/>
    <property type="match status" value="1"/>
</dbReference>
<dbReference type="Pfam" id="PF22936">
    <property type="entry name" value="Pol_BBD"/>
    <property type="match status" value="1"/>
</dbReference>
<proteinExistence type="predicted"/>
<dbReference type="InterPro" id="IPR036431">
    <property type="entry name" value="ARID_dom_sf"/>
</dbReference>
<dbReference type="GO" id="GO:0003677">
    <property type="term" value="F:DNA binding"/>
    <property type="evidence" value="ECO:0007669"/>
    <property type="project" value="UniProtKB-KW"/>
</dbReference>
<dbReference type="InterPro" id="IPR001606">
    <property type="entry name" value="ARID_dom"/>
</dbReference>
<gene>
    <name evidence="2" type="ORF">Tco_0706351</name>
</gene>
<dbReference type="Pfam" id="PF01388">
    <property type="entry name" value="ARID"/>
    <property type="match status" value="1"/>
</dbReference>
<organism evidence="2 3">
    <name type="scientific">Tanacetum coccineum</name>
    <dbReference type="NCBI Taxonomy" id="301880"/>
    <lineage>
        <taxon>Eukaryota</taxon>
        <taxon>Viridiplantae</taxon>
        <taxon>Streptophyta</taxon>
        <taxon>Embryophyta</taxon>
        <taxon>Tracheophyta</taxon>
        <taxon>Spermatophyta</taxon>
        <taxon>Magnoliopsida</taxon>
        <taxon>eudicotyledons</taxon>
        <taxon>Gunneridae</taxon>
        <taxon>Pentapetalae</taxon>
        <taxon>asterids</taxon>
        <taxon>campanulids</taxon>
        <taxon>Asterales</taxon>
        <taxon>Asteraceae</taxon>
        <taxon>Asteroideae</taxon>
        <taxon>Anthemideae</taxon>
        <taxon>Anthemidinae</taxon>
        <taxon>Tanacetum</taxon>
    </lineage>
</organism>
<dbReference type="Gene3D" id="1.10.150.60">
    <property type="entry name" value="ARID DNA-binding domain"/>
    <property type="match status" value="1"/>
</dbReference>
<dbReference type="Proteomes" id="UP001151760">
    <property type="component" value="Unassembled WGS sequence"/>
</dbReference>
<dbReference type="SUPFAM" id="SSF46774">
    <property type="entry name" value="ARID-like"/>
    <property type="match status" value="1"/>
</dbReference>
<protein>
    <submittedName>
        <fullName evidence="2">ARID DNA-binding domain-containing protein</fullName>
    </submittedName>
</protein>
<sequence length="528" mass="60191">MGKAKIAHEEDKESVNHKPTIETLKPREPYTQVYRERIKISGDYLVLGTENGCWNEFWYVNPTISKHMSPTRYLFHKTKECFFVEEHKSNLLYTHGIGGIELTTKDTNYTIPYVSYVPEININVLSMKQLILQGFEVEIMGDKCNITHMFDPINGKKDKNSQGERKEYGLNGQDQIEVNGKMVSLKVQTIEEFREFMEMMNTDRISYKHKEVFTRKFNDTLKWFHKEKAGKDLEGKLPPKILNVEICLFDFYKFVNNCGGYGKISQTGEWMEIAKKPNKYTNVLGTFEDQGESVKLNKYANGMGTFKDQAKGFADHFSTTVALQNQVSKRRGDSKTSNIRIKGAYQLELDPLLEVKDVYTIVSREESHRSIPESSSDIEFKMSATSLITIIIALEGLIITMVKKMSNPIKQSGFNKHNINANIDVKNNDKQLSASFSSHGFTFEQMKKLLSLINDTPSRCVHANMADHYSSANKHLIVSTIRMFNIVDITNLKFIVGHPNDTLATISHVGNLKLSNNVVLYDALVVPG</sequence>
<keyword evidence="2" id="KW-0238">DNA-binding</keyword>
<reference evidence="2" key="1">
    <citation type="journal article" date="2022" name="Int. J. Mol. Sci.">
        <title>Draft Genome of Tanacetum Coccineum: Genomic Comparison of Closely Related Tanacetum-Family Plants.</title>
        <authorList>
            <person name="Yamashiro T."/>
            <person name="Shiraishi A."/>
            <person name="Nakayama K."/>
            <person name="Satake H."/>
        </authorList>
    </citation>
    <scope>NUCLEOTIDE SEQUENCE</scope>
</reference>
<keyword evidence="3" id="KW-1185">Reference proteome</keyword>
<reference evidence="2" key="2">
    <citation type="submission" date="2022-01" db="EMBL/GenBank/DDBJ databases">
        <authorList>
            <person name="Yamashiro T."/>
            <person name="Shiraishi A."/>
            <person name="Satake H."/>
            <person name="Nakayama K."/>
        </authorList>
    </citation>
    <scope>NUCLEOTIDE SEQUENCE</scope>
</reference>
<dbReference type="PANTHER" id="PTHR46410">
    <property type="entry name" value="AT-RICH INTERACTIVE DOMAIN-CONTAINING PROTEIN 2"/>
    <property type="match status" value="1"/>
</dbReference>
<dbReference type="PANTHER" id="PTHR46410:SF26">
    <property type="entry name" value="BULB-TYPE LECTIN DOMAIN-CONTAINING PROTEIN-RELATED"/>
    <property type="match status" value="1"/>
</dbReference>
<dbReference type="EMBL" id="BQNB010010160">
    <property type="protein sequence ID" value="GJS73510.1"/>
    <property type="molecule type" value="Genomic_DNA"/>
</dbReference>
<name>A0ABQ4Y947_9ASTR</name>
<dbReference type="InterPro" id="IPR054722">
    <property type="entry name" value="PolX-like_BBD"/>
</dbReference>
<evidence type="ECO:0000313" key="3">
    <source>
        <dbReference type="Proteomes" id="UP001151760"/>
    </source>
</evidence>
<feature type="domain" description="ARID" evidence="1">
    <location>
        <begin position="211"/>
        <end position="311"/>
    </location>
</feature>